<feature type="region of interest" description="Disordered" evidence="1">
    <location>
        <begin position="424"/>
        <end position="511"/>
    </location>
</feature>
<feature type="compositionally biased region" description="Basic and acidic residues" evidence="1">
    <location>
        <begin position="502"/>
        <end position="511"/>
    </location>
</feature>
<keyword evidence="3" id="KW-1185">Reference proteome</keyword>
<evidence type="ECO:0000313" key="3">
    <source>
        <dbReference type="Proteomes" id="UP001333110"/>
    </source>
</evidence>
<feature type="region of interest" description="Disordered" evidence="1">
    <location>
        <begin position="229"/>
        <end position="258"/>
    </location>
</feature>
<evidence type="ECO:0000313" key="2">
    <source>
        <dbReference type="EMBL" id="KAK4812798.1"/>
    </source>
</evidence>
<feature type="compositionally biased region" description="Low complexity" evidence="1">
    <location>
        <begin position="1264"/>
        <end position="1279"/>
    </location>
</feature>
<name>A0AAN7NKW8_MYCAM</name>
<evidence type="ECO:0000256" key="1">
    <source>
        <dbReference type="SAM" id="MobiDB-lite"/>
    </source>
</evidence>
<feature type="region of interest" description="Disordered" evidence="1">
    <location>
        <begin position="1119"/>
        <end position="1326"/>
    </location>
</feature>
<reference evidence="2 3" key="1">
    <citation type="journal article" date="2023" name="J. Hered.">
        <title>Chromosome-level genome of the wood stork (Mycteria americana) provides insight into avian chromosome evolution.</title>
        <authorList>
            <person name="Flamio R. Jr."/>
            <person name="Ramstad K.M."/>
        </authorList>
    </citation>
    <scope>NUCLEOTIDE SEQUENCE [LARGE SCALE GENOMIC DNA]</scope>
    <source>
        <strain evidence="2">JAX WOST 10</strain>
    </source>
</reference>
<feature type="compositionally biased region" description="Low complexity" evidence="1">
    <location>
        <begin position="234"/>
        <end position="255"/>
    </location>
</feature>
<dbReference type="Gene3D" id="1.20.58.60">
    <property type="match status" value="1"/>
</dbReference>
<feature type="region of interest" description="Disordered" evidence="1">
    <location>
        <begin position="532"/>
        <end position="569"/>
    </location>
</feature>
<organism evidence="2 3">
    <name type="scientific">Mycteria americana</name>
    <name type="common">Wood stork</name>
    <dbReference type="NCBI Taxonomy" id="33587"/>
    <lineage>
        <taxon>Eukaryota</taxon>
        <taxon>Metazoa</taxon>
        <taxon>Chordata</taxon>
        <taxon>Craniata</taxon>
        <taxon>Vertebrata</taxon>
        <taxon>Euteleostomi</taxon>
        <taxon>Archelosauria</taxon>
        <taxon>Archosauria</taxon>
        <taxon>Dinosauria</taxon>
        <taxon>Saurischia</taxon>
        <taxon>Theropoda</taxon>
        <taxon>Coelurosauria</taxon>
        <taxon>Aves</taxon>
        <taxon>Neognathae</taxon>
        <taxon>Neoaves</taxon>
        <taxon>Aequornithes</taxon>
        <taxon>Ciconiiformes</taxon>
        <taxon>Ciconiidae</taxon>
        <taxon>Mycteria</taxon>
    </lineage>
</organism>
<dbReference type="PANTHER" id="PTHR45845:SF2">
    <property type="entry name" value="RIKEN CDNA D630003M21 GENE"/>
    <property type="match status" value="1"/>
</dbReference>
<gene>
    <name evidence="2" type="ORF">QYF61_022022</name>
</gene>
<comment type="caution">
    <text evidence="2">The sequence shown here is derived from an EMBL/GenBank/DDBJ whole genome shotgun (WGS) entry which is preliminary data.</text>
</comment>
<dbReference type="PANTHER" id="PTHR45845">
    <property type="entry name" value="RHO GUANINE NUCLEOTIDE EXCHANGE FACTOR-RELATED"/>
    <property type="match status" value="1"/>
</dbReference>
<evidence type="ECO:0008006" key="4">
    <source>
        <dbReference type="Google" id="ProtNLM"/>
    </source>
</evidence>
<accession>A0AAN7NKW8</accession>
<dbReference type="InterPro" id="IPR052231">
    <property type="entry name" value="Rho_GEF_signaling-related"/>
</dbReference>
<protein>
    <recommendedName>
        <fullName evidence="4">KIAA1755</fullName>
    </recommendedName>
</protein>
<feature type="compositionally biased region" description="Low complexity" evidence="1">
    <location>
        <begin position="532"/>
        <end position="543"/>
    </location>
</feature>
<proteinExistence type="predicted"/>
<sequence length="1326" mass="142149">MGLPEACALALSDHGLRPPPRTALPAARLSRGVAGFGAARRPDAGSLDAAVQSALQALYPPFEATAPTVLGQVFRLLETSYRGDGLCCLLQFLIPAKRLFEHVRQAACAPYFNCIFLHEGWPLCLHEKVVVHLAPLNPLLLRPGDFYLQAEPCEEHSARITVKHLSHDLRTVEETPVPEAAYALLFTNEWLEEINGDRARAPLHTCLVATENGISPLPWSKIATPEFIDKPKAGADGTPTPEPAAEPAAPSAPVPRGAADAPVPYGNVAGTVPGCKAASRKSSQGRYPGLIKVDQAGLRKKPATLAVPSACEIVSQNLEGEYVELLELSQEQLDLLARSLPPACPRGPMGARAEATLPWANGGPGADAWPCGGSPSVEEDPCTPCLARKLSQEPGPHGPRCRHRDSYLAALQNPVSFGPGLMAAILEEPDGPNPEPPATPRETPTQHGRGAGSPVLLTRRPRRASPGARAEALARQGSPRLPLGSSHKFSFLKGPRLGAAPGDERATSQHEGAWKKMSAIYSPRMGRAKSAGKGAGAAAAAPAQERSLESTGCKNGPSVPGTGAPGREPPAWQDLHAGLLRSGIVCLPGSSDRLGRALLQVTTGGSAWGAAWCSATELARLILYLCSLPRQEAKDGGLTVVVDARKQPPAPALFSALRSVQSVSPGCIHTVLLLAEKELVAHRERLPGAQVETLASLKALGRYVDSSQLTQELDGAFPYCHGEWVQFFQKLHPFTASLRRASELLQSCIQELRSTDALAGTQDAAACIGRHRALMQRVLSDPQLVRVQREAGATLARLRREAARLSASADVRELPYPEAPACRRAASAGVFRRSRQLARQRPALTAISSLTTRTSMELAEGLYSQLEEELHDLVSQSNSCLERLEFLRKVRELEAEFSKLGCWLDGEAAARLQEMGAEERSPDGFQGSADRFNEFLVQATAQYRHGLALCQEAAEVRDTAFPEADPFQVAAALFRTKLMSFYRQVERRQAERELQRELGQFSSKITGLKLDCRQCSARVKRGEGQALRCLQSSFQKLSVEFALEKLQEMKAQVCRMQSSRGRAAWTEARQRYQETRQILEEMLAELQEAWGAQADGQGDAFGCPGSGPAAPCKEAPVCKATASPEPAGPGGREVAEQPEPSARGPGEPRASSVPGPAPGVEPSSPQPRCRQGPESNRAFHRHVSADTSLPKPESGACLGAAGHLAQERSQPVQRHPFTLPSRARFPGADLLCPTAVPHGTASAPGTHGPPADKWAEATQYFQVSSQSSFSSEDSDSQNSTEEAPTASLALPRDLQSPRPPCPSEKPPQIVYLENHHTESPAKANAK</sequence>
<dbReference type="EMBL" id="JAUNZN010000014">
    <property type="protein sequence ID" value="KAK4812798.1"/>
    <property type="molecule type" value="Genomic_DNA"/>
</dbReference>
<dbReference type="Proteomes" id="UP001333110">
    <property type="component" value="Unassembled WGS sequence"/>
</dbReference>